<dbReference type="GO" id="GO:0030638">
    <property type="term" value="P:polyketide metabolic process"/>
    <property type="evidence" value="ECO:0007669"/>
    <property type="project" value="InterPro"/>
</dbReference>
<organism evidence="1 2">
    <name type="scientific">Oceaniradius stylonematis</name>
    <dbReference type="NCBI Taxonomy" id="2184161"/>
    <lineage>
        <taxon>Bacteria</taxon>
        <taxon>Pseudomonadati</taxon>
        <taxon>Pseudomonadota</taxon>
        <taxon>Alphaproteobacteria</taxon>
        <taxon>Hyphomicrobiales</taxon>
        <taxon>Ahrensiaceae</taxon>
        <taxon>Oceaniradius</taxon>
    </lineage>
</organism>
<dbReference type="Gene3D" id="3.10.450.50">
    <property type="match status" value="2"/>
</dbReference>
<dbReference type="PANTHER" id="PTHR38436:SF1">
    <property type="entry name" value="ESTER CYCLASE"/>
    <property type="match status" value="1"/>
</dbReference>
<dbReference type="OrthoDB" id="8410224at2"/>
<keyword evidence="2" id="KW-1185">Reference proteome</keyword>
<dbReference type="Pfam" id="PF07366">
    <property type="entry name" value="SnoaL"/>
    <property type="match status" value="2"/>
</dbReference>
<protein>
    <recommendedName>
        <fullName evidence="3">Nuclear transport factor 2 family protein</fullName>
    </recommendedName>
</protein>
<dbReference type="AlphaFoldDB" id="A0A3A8ACR1"/>
<dbReference type="InterPro" id="IPR009959">
    <property type="entry name" value="Cyclase_SnoaL-like"/>
</dbReference>
<evidence type="ECO:0000313" key="2">
    <source>
        <dbReference type="Proteomes" id="UP000246132"/>
    </source>
</evidence>
<accession>A0A3A8ACR1</accession>
<dbReference type="SUPFAM" id="SSF54427">
    <property type="entry name" value="NTF2-like"/>
    <property type="match status" value="2"/>
</dbReference>
<dbReference type="RefSeq" id="WP_109767709.1">
    <property type="nucleotide sequence ID" value="NZ_QFWV02000009.1"/>
</dbReference>
<evidence type="ECO:0000313" key="1">
    <source>
        <dbReference type="EMBL" id="RKF05430.1"/>
    </source>
</evidence>
<name>A0A3A8ACR1_9HYPH</name>
<proteinExistence type="predicted"/>
<sequence>MSDWRADTHTFLNALIRIPDSDLDAFARTMIGADCVWDVAAPVGRLKGVDAVLDGLIRPLRRALWRVHRRDEIFFGARNRRHERGNWVCSVTHYVGIHDRDLFGVRPAGRLAFVRSGEFYRIEGGMIVEAKIIIDLLDLMRQAGRYPLPRMLGTEMLFPGPATHDGILPNDPARGDASLDIVEAMIGDLHDFDPDTFHSEAQTGTHGHWHEDMMWYGPGGIGSTFGWDGFVNHHRASFLRAFPDRRGGNHFCRIGDGDYAAFSGWPSMTMTHRGDYLGVPATGRSMTLNVMDFYRIADAKIVENWVLLDYVHLFAQMDVDVIARSAAMDSHFS</sequence>
<dbReference type="EMBL" id="QFWV02000009">
    <property type="protein sequence ID" value="RKF05430.1"/>
    <property type="molecule type" value="Genomic_DNA"/>
</dbReference>
<comment type="caution">
    <text evidence="1">The sequence shown here is derived from an EMBL/GenBank/DDBJ whole genome shotgun (WGS) entry which is preliminary data.</text>
</comment>
<evidence type="ECO:0008006" key="3">
    <source>
        <dbReference type="Google" id="ProtNLM"/>
    </source>
</evidence>
<reference evidence="1 2" key="1">
    <citation type="journal article" date="2018" name="Int. J. Syst. Bacteriol.">
        <title>Oceaniradius stylonemae gen. nov., sp. nov., isolated from a red alga, Stylonema cornu-cervi.</title>
        <authorList>
            <person name="Jeong S."/>
        </authorList>
    </citation>
    <scope>NUCLEOTIDE SEQUENCE [LARGE SCALE GENOMIC DNA]</scope>
    <source>
        <strain evidence="1 2">StC1</strain>
    </source>
</reference>
<dbReference type="Proteomes" id="UP000246132">
    <property type="component" value="Unassembled WGS sequence"/>
</dbReference>
<dbReference type="InterPro" id="IPR032710">
    <property type="entry name" value="NTF2-like_dom_sf"/>
</dbReference>
<gene>
    <name evidence="1" type="ORF">DEM25_016700</name>
</gene>
<dbReference type="PANTHER" id="PTHR38436">
    <property type="entry name" value="POLYKETIDE CYCLASE SNOAL-LIKE DOMAIN"/>
    <property type="match status" value="1"/>
</dbReference>